<accession>A0A1E5HB76</accession>
<evidence type="ECO:0000256" key="5">
    <source>
        <dbReference type="ARBA" id="ARBA00022807"/>
    </source>
</evidence>
<organism evidence="8 9">
    <name type="scientific">Enterococcus ureilyticus</name>
    <dbReference type="NCBI Taxonomy" id="1131292"/>
    <lineage>
        <taxon>Bacteria</taxon>
        <taxon>Bacillati</taxon>
        <taxon>Bacillota</taxon>
        <taxon>Bacilli</taxon>
        <taxon>Lactobacillales</taxon>
        <taxon>Enterococcaceae</taxon>
        <taxon>Enterococcus</taxon>
    </lineage>
</organism>
<dbReference type="PROSITE" id="PS51935">
    <property type="entry name" value="NLPC_P60"/>
    <property type="match status" value="1"/>
</dbReference>
<evidence type="ECO:0000256" key="3">
    <source>
        <dbReference type="ARBA" id="ARBA00022729"/>
    </source>
</evidence>
<dbReference type="Proteomes" id="UP000094469">
    <property type="component" value="Unassembled WGS sequence"/>
</dbReference>
<evidence type="ECO:0000256" key="4">
    <source>
        <dbReference type="ARBA" id="ARBA00022801"/>
    </source>
</evidence>
<dbReference type="Gene3D" id="2.30.30.170">
    <property type="match status" value="3"/>
</dbReference>
<sequence>MRLKKCSFVIVATSLFLLIPIHAFAENDRETNELTRVETTEKSDASLSEVHASQNLTYEYASQEEIRIVSEWGTNYDMRIAVGGHGIFNQPKGLKGTITYGNTTNHINREVKVTYAKMLSNKETYYQYKMDGNTYWTNSDAFAGAKDPYVVSQWGTNYDMRIAVGGHGIFNQPKGLKGTITYGNTTNHINREVKVTYAKMLSNKETYYQYKMDGNTYWTNSDAFAGAKDPYVVSQWGTNYDMRIAVGGHGIFNQPKGLKGTITYGNTTNHINREVKVTYAKMLSNKETYYQYKMDGNTYWTNSDAFGPRATKNDAVVNLALKYLGVPYLWGGNTPAGFDCSGLVQYVYKNAVNITVPRVTTGQESSGKEVSLSSLQKGDLLFWGNRGRTDHVAIYIGNNKFIHAPQPGGVVEIVNINSYKPNFARRILPDL</sequence>
<gene>
    <name evidence="8" type="ORF">BCR24_03380</name>
</gene>
<keyword evidence="3 6" id="KW-0732">Signal</keyword>
<keyword evidence="5" id="KW-0788">Thiol protease</keyword>
<comment type="caution">
    <text evidence="8">The sequence shown here is derived from an EMBL/GenBank/DDBJ whole genome shotgun (WGS) entry which is preliminary data.</text>
</comment>
<dbReference type="PANTHER" id="PTHR47053">
    <property type="entry name" value="MUREIN DD-ENDOPEPTIDASE MEPH-RELATED"/>
    <property type="match status" value="1"/>
</dbReference>
<dbReference type="Pfam" id="PF00877">
    <property type="entry name" value="NLPC_P60"/>
    <property type="match status" value="1"/>
</dbReference>
<dbReference type="InterPro" id="IPR000064">
    <property type="entry name" value="NLP_P60_dom"/>
</dbReference>
<dbReference type="InterPro" id="IPR038200">
    <property type="entry name" value="GW_dom_sf"/>
</dbReference>
<dbReference type="GO" id="GO:0006508">
    <property type="term" value="P:proteolysis"/>
    <property type="evidence" value="ECO:0007669"/>
    <property type="project" value="UniProtKB-KW"/>
</dbReference>
<dbReference type="EMBL" id="MIKC01000023">
    <property type="protein sequence ID" value="OEG22184.1"/>
    <property type="molecule type" value="Genomic_DNA"/>
</dbReference>
<keyword evidence="9" id="KW-1185">Reference proteome</keyword>
<dbReference type="PANTHER" id="PTHR47053:SF1">
    <property type="entry name" value="MUREIN DD-ENDOPEPTIDASE MEPH-RELATED"/>
    <property type="match status" value="1"/>
</dbReference>
<dbReference type="Pfam" id="PF13457">
    <property type="entry name" value="GW"/>
    <property type="match status" value="3"/>
</dbReference>
<evidence type="ECO:0000256" key="2">
    <source>
        <dbReference type="ARBA" id="ARBA00022670"/>
    </source>
</evidence>
<comment type="similarity">
    <text evidence="1">Belongs to the peptidase C40 family.</text>
</comment>
<dbReference type="Gene3D" id="3.90.1720.10">
    <property type="entry name" value="endopeptidase domain like (from Nostoc punctiforme)"/>
    <property type="match status" value="1"/>
</dbReference>
<dbReference type="GO" id="GO:0008234">
    <property type="term" value="F:cysteine-type peptidase activity"/>
    <property type="evidence" value="ECO:0007669"/>
    <property type="project" value="UniProtKB-KW"/>
</dbReference>
<evidence type="ECO:0000256" key="1">
    <source>
        <dbReference type="ARBA" id="ARBA00007074"/>
    </source>
</evidence>
<protein>
    <recommendedName>
        <fullName evidence="7">NlpC/P60 domain-containing protein</fullName>
    </recommendedName>
</protein>
<evidence type="ECO:0000259" key="7">
    <source>
        <dbReference type="PROSITE" id="PS51935"/>
    </source>
</evidence>
<dbReference type="OrthoDB" id="2173042at2"/>
<feature type="domain" description="NlpC/P60" evidence="7">
    <location>
        <begin position="310"/>
        <end position="431"/>
    </location>
</feature>
<keyword evidence="2" id="KW-0645">Protease</keyword>
<keyword evidence="4" id="KW-0378">Hydrolase</keyword>
<dbReference type="SUPFAM" id="SSF54001">
    <property type="entry name" value="Cysteine proteinases"/>
    <property type="match status" value="1"/>
</dbReference>
<evidence type="ECO:0000256" key="6">
    <source>
        <dbReference type="SAM" id="SignalP"/>
    </source>
</evidence>
<evidence type="ECO:0000313" key="9">
    <source>
        <dbReference type="Proteomes" id="UP000094469"/>
    </source>
</evidence>
<feature type="chain" id="PRO_5009178311" description="NlpC/P60 domain-containing protein" evidence="6">
    <location>
        <begin position="26"/>
        <end position="431"/>
    </location>
</feature>
<dbReference type="SUPFAM" id="SSF82057">
    <property type="entry name" value="Prokaryotic SH3-related domain"/>
    <property type="match status" value="3"/>
</dbReference>
<reference evidence="9" key="1">
    <citation type="submission" date="2016-09" db="EMBL/GenBank/DDBJ databases">
        <authorList>
            <person name="Gulvik C.A."/>
        </authorList>
    </citation>
    <scope>NUCLEOTIDE SEQUENCE [LARGE SCALE GENOMIC DNA]</scope>
    <source>
        <strain evidence="9">LMG 26676</strain>
    </source>
</reference>
<name>A0A1E5HB76_9ENTE</name>
<dbReference type="InterPro" id="IPR051202">
    <property type="entry name" value="Peptidase_C40"/>
</dbReference>
<feature type="signal peptide" evidence="6">
    <location>
        <begin position="1"/>
        <end position="25"/>
    </location>
</feature>
<proteinExistence type="inferred from homology"/>
<dbReference type="InterPro" id="IPR025987">
    <property type="entry name" value="GW_dom"/>
</dbReference>
<dbReference type="AlphaFoldDB" id="A0A1E5HB76"/>
<evidence type="ECO:0000313" key="8">
    <source>
        <dbReference type="EMBL" id="OEG22184.1"/>
    </source>
</evidence>
<dbReference type="STRING" id="1131292.BCR24_03380"/>
<dbReference type="InterPro" id="IPR038765">
    <property type="entry name" value="Papain-like_cys_pep_sf"/>
</dbReference>
<dbReference type="RefSeq" id="WP_069640293.1">
    <property type="nucleotide sequence ID" value="NZ_MIKC01000023.1"/>
</dbReference>